<evidence type="ECO:0000256" key="4">
    <source>
        <dbReference type="SAM" id="SignalP"/>
    </source>
</evidence>
<feature type="region of interest" description="Disordered" evidence="3">
    <location>
        <begin position="120"/>
        <end position="181"/>
    </location>
</feature>
<protein>
    <recommendedName>
        <fullName evidence="7">Pre-rRNA-processing protein TSR2</fullName>
    </recommendedName>
</protein>
<feature type="compositionally biased region" description="Acidic residues" evidence="3">
    <location>
        <begin position="130"/>
        <end position="145"/>
    </location>
</feature>
<proteinExistence type="inferred from homology"/>
<dbReference type="AlphaFoldDB" id="A0A165P5J3"/>
<dbReference type="FunCoup" id="A0A165P5J3">
    <property type="interactions" value="357"/>
</dbReference>
<feature type="chain" id="PRO_5007863857" description="Pre-rRNA-processing protein TSR2" evidence="4">
    <location>
        <begin position="29"/>
        <end position="181"/>
    </location>
</feature>
<accession>A0A165P5J3</accession>
<evidence type="ECO:0008006" key="7">
    <source>
        <dbReference type="Google" id="ProtNLM"/>
    </source>
</evidence>
<feature type="signal peptide" evidence="4">
    <location>
        <begin position="1"/>
        <end position="28"/>
    </location>
</feature>
<keyword evidence="2" id="KW-0698">rRNA processing</keyword>
<reference evidence="5 6" key="1">
    <citation type="journal article" date="2016" name="Mol. Biol. Evol.">
        <title>Comparative Genomics of Early-Diverging Mushroom-Forming Fungi Provides Insights into the Origins of Lignocellulose Decay Capabilities.</title>
        <authorList>
            <person name="Nagy L.G."/>
            <person name="Riley R."/>
            <person name="Tritt A."/>
            <person name="Adam C."/>
            <person name="Daum C."/>
            <person name="Floudas D."/>
            <person name="Sun H."/>
            <person name="Yadav J.S."/>
            <person name="Pangilinan J."/>
            <person name="Larsson K.H."/>
            <person name="Matsuura K."/>
            <person name="Barry K."/>
            <person name="Labutti K."/>
            <person name="Kuo R."/>
            <person name="Ohm R.A."/>
            <person name="Bhattacharya S.S."/>
            <person name="Shirouzu T."/>
            <person name="Yoshinaga Y."/>
            <person name="Martin F.M."/>
            <person name="Grigoriev I.V."/>
            <person name="Hibbett D.S."/>
        </authorList>
    </citation>
    <scope>NUCLEOTIDE SEQUENCE [LARGE SCALE GENOMIC DNA]</scope>
    <source>
        <strain evidence="5 6">HHB14362 ss-1</strain>
    </source>
</reference>
<evidence type="ECO:0000256" key="3">
    <source>
        <dbReference type="SAM" id="MobiDB-lite"/>
    </source>
</evidence>
<sequence length="181" mass="20243">APAPKLVLFARGVIARLALWAALRVAMKENWGGSEAADKPSLLASEIIDAFDGEEPLPDAIYVEEMLLQIMEEEFDTVLEDDSAESVAKDIMRIWEDISTGKGELVVEFEARADKIKGKNVQVQQGVASDSEEEWSDDDEEEDDVPMLVDTQEQLLSQHPPREEPEVDEDGFTTVKRKGRR</sequence>
<evidence type="ECO:0000256" key="2">
    <source>
        <dbReference type="ARBA" id="ARBA00022552"/>
    </source>
</evidence>
<dbReference type="InterPro" id="IPR019398">
    <property type="entry name" value="Pre-rRNA_process_TSR2"/>
</dbReference>
<dbReference type="InParanoid" id="A0A165P5J3"/>
<dbReference type="STRING" id="1314782.A0A165P5J3"/>
<organism evidence="5 6">
    <name type="scientific">Neolentinus lepideus HHB14362 ss-1</name>
    <dbReference type="NCBI Taxonomy" id="1314782"/>
    <lineage>
        <taxon>Eukaryota</taxon>
        <taxon>Fungi</taxon>
        <taxon>Dikarya</taxon>
        <taxon>Basidiomycota</taxon>
        <taxon>Agaricomycotina</taxon>
        <taxon>Agaricomycetes</taxon>
        <taxon>Gloeophyllales</taxon>
        <taxon>Gloeophyllaceae</taxon>
        <taxon>Neolentinus</taxon>
    </lineage>
</organism>
<evidence type="ECO:0000313" key="5">
    <source>
        <dbReference type="EMBL" id="KZT20554.1"/>
    </source>
</evidence>
<keyword evidence="4" id="KW-0732">Signal</keyword>
<dbReference type="Proteomes" id="UP000076761">
    <property type="component" value="Unassembled WGS sequence"/>
</dbReference>
<name>A0A165P5J3_9AGAM</name>
<evidence type="ECO:0000256" key="1">
    <source>
        <dbReference type="ARBA" id="ARBA00006524"/>
    </source>
</evidence>
<dbReference type="Pfam" id="PF10273">
    <property type="entry name" value="WGG"/>
    <property type="match status" value="1"/>
</dbReference>
<keyword evidence="6" id="KW-1185">Reference proteome</keyword>
<dbReference type="OrthoDB" id="263560at2759"/>
<evidence type="ECO:0000313" key="6">
    <source>
        <dbReference type="Proteomes" id="UP000076761"/>
    </source>
</evidence>
<dbReference type="GO" id="GO:0006364">
    <property type="term" value="P:rRNA processing"/>
    <property type="evidence" value="ECO:0007669"/>
    <property type="project" value="UniProtKB-KW"/>
</dbReference>
<comment type="similarity">
    <text evidence="1">Belongs to the TSR2 family.</text>
</comment>
<feature type="non-terminal residue" evidence="5">
    <location>
        <position position="1"/>
    </location>
</feature>
<dbReference type="EMBL" id="KV425618">
    <property type="protein sequence ID" value="KZT20554.1"/>
    <property type="molecule type" value="Genomic_DNA"/>
</dbReference>
<feature type="non-terminal residue" evidence="5">
    <location>
        <position position="181"/>
    </location>
</feature>
<dbReference type="PANTHER" id="PTHR21250">
    <property type="entry name" value="PRE-RRNA-PROCESSING PROTEIN TSR2 HOMOLOG"/>
    <property type="match status" value="1"/>
</dbReference>
<gene>
    <name evidence="5" type="ORF">NEOLEDRAFT_1036708</name>
</gene>